<comment type="cofactor">
    <cofactor evidence="1">
        <name>Mg(2+)</name>
        <dbReference type="ChEBI" id="CHEBI:18420"/>
    </cofactor>
</comment>
<dbReference type="Gene3D" id="3.30.70.270">
    <property type="match status" value="1"/>
</dbReference>
<feature type="transmembrane region" description="Helical" evidence="4">
    <location>
        <begin position="119"/>
        <end position="137"/>
    </location>
</feature>
<evidence type="ECO:0000256" key="1">
    <source>
        <dbReference type="ARBA" id="ARBA00001946"/>
    </source>
</evidence>
<accession>A0A411PH47</accession>
<dbReference type="SUPFAM" id="SSF55073">
    <property type="entry name" value="Nucleotide cyclase"/>
    <property type="match status" value="1"/>
</dbReference>
<keyword evidence="4" id="KW-0472">Membrane</keyword>
<dbReference type="Pfam" id="PF00990">
    <property type="entry name" value="GGDEF"/>
    <property type="match status" value="1"/>
</dbReference>
<gene>
    <name evidence="6" type="ORF">EXU30_09635</name>
</gene>
<dbReference type="NCBIfam" id="TIGR00254">
    <property type="entry name" value="GGDEF"/>
    <property type="match status" value="1"/>
</dbReference>
<dbReference type="SMART" id="SM00267">
    <property type="entry name" value="GGDEF"/>
    <property type="match status" value="1"/>
</dbReference>
<dbReference type="PROSITE" id="PS50887">
    <property type="entry name" value="GGDEF"/>
    <property type="match status" value="1"/>
</dbReference>
<organism evidence="6 7">
    <name type="scientific">Shewanella maritima</name>
    <dbReference type="NCBI Taxonomy" id="2520507"/>
    <lineage>
        <taxon>Bacteria</taxon>
        <taxon>Pseudomonadati</taxon>
        <taxon>Pseudomonadota</taxon>
        <taxon>Gammaproteobacteria</taxon>
        <taxon>Alteromonadales</taxon>
        <taxon>Shewanellaceae</taxon>
        <taxon>Shewanella</taxon>
    </lineage>
</organism>
<name>A0A411PH47_9GAMM</name>
<feature type="transmembrane region" description="Helical" evidence="4">
    <location>
        <begin position="197"/>
        <end position="218"/>
    </location>
</feature>
<protein>
    <recommendedName>
        <fullName evidence="2">diguanylate cyclase</fullName>
        <ecNumber evidence="2">2.7.7.65</ecNumber>
    </recommendedName>
</protein>
<dbReference type="InterPro" id="IPR050469">
    <property type="entry name" value="Diguanylate_Cyclase"/>
</dbReference>
<dbReference type="Proteomes" id="UP000291106">
    <property type="component" value="Chromosome"/>
</dbReference>
<feature type="transmembrane region" description="Helical" evidence="4">
    <location>
        <begin position="39"/>
        <end position="58"/>
    </location>
</feature>
<keyword evidence="4" id="KW-0812">Transmembrane</keyword>
<dbReference type="GO" id="GO:0052621">
    <property type="term" value="F:diguanylate cyclase activity"/>
    <property type="evidence" value="ECO:0007669"/>
    <property type="project" value="UniProtKB-EC"/>
</dbReference>
<feature type="transmembrane region" description="Helical" evidence="4">
    <location>
        <begin position="95"/>
        <end position="113"/>
    </location>
</feature>
<dbReference type="EC" id="2.7.7.65" evidence="2"/>
<keyword evidence="4" id="KW-1133">Transmembrane helix</keyword>
<feature type="domain" description="GGDEF" evidence="5">
    <location>
        <begin position="259"/>
        <end position="390"/>
    </location>
</feature>
<sequence>MEYDSANTLMQVVCLLLAFAAVSWAIMVRPMRIAPKASLRFSIANACVLAGMLLYTQRSADVSYLYWIGADVTILLGVSCLRSGAQALYHLPSSLHIDLSIIAITALLMSLVPPSAASGAYHVCLLSVSCAVLFYGFARDHYFGFKETLTSFATYWLVVPLVLISLLFLSRAILLIVDTSHLSSIATLDASPQRPVLVLWVYIVFILVVNILAVGNSINKLVTKILSMANVDALTGVYNRNYLHHKLNKVHRQWLQHQSQYSVLLFDLDHFKQINDTYGHGIGDEVLKQTAQRISQSLYSDDFFFRFGGEEFLVLMPNTSVDQAHSLAQRCKAILNDFSVATAQGAIKVSASFGVASISQGMSSEQLLSHADKAMYQAKHAGRDCIRSAA</sequence>
<dbReference type="CDD" id="cd01949">
    <property type="entry name" value="GGDEF"/>
    <property type="match status" value="1"/>
</dbReference>
<evidence type="ECO:0000313" key="6">
    <source>
        <dbReference type="EMBL" id="QBF82926.1"/>
    </source>
</evidence>
<evidence type="ECO:0000313" key="7">
    <source>
        <dbReference type="Proteomes" id="UP000291106"/>
    </source>
</evidence>
<reference evidence="6 7" key="1">
    <citation type="submission" date="2019-02" db="EMBL/GenBank/DDBJ databases">
        <title>Shewanella sp. D4-2 isolated from Dokdo Island.</title>
        <authorList>
            <person name="Baek K."/>
        </authorList>
    </citation>
    <scope>NUCLEOTIDE SEQUENCE [LARGE SCALE GENOMIC DNA]</scope>
    <source>
        <strain evidence="6 7">D4-2</strain>
    </source>
</reference>
<feature type="transmembrane region" description="Helical" evidence="4">
    <location>
        <begin position="6"/>
        <end position="27"/>
    </location>
</feature>
<feature type="transmembrane region" description="Helical" evidence="4">
    <location>
        <begin position="64"/>
        <end position="83"/>
    </location>
</feature>
<dbReference type="InterPro" id="IPR000160">
    <property type="entry name" value="GGDEF_dom"/>
</dbReference>
<dbReference type="InterPro" id="IPR043128">
    <property type="entry name" value="Rev_trsase/Diguanyl_cyclase"/>
</dbReference>
<evidence type="ECO:0000259" key="5">
    <source>
        <dbReference type="PROSITE" id="PS50887"/>
    </source>
</evidence>
<feature type="transmembrane region" description="Helical" evidence="4">
    <location>
        <begin position="149"/>
        <end position="177"/>
    </location>
</feature>
<dbReference type="PANTHER" id="PTHR45138">
    <property type="entry name" value="REGULATORY COMPONENTS OF SENSORY TRANSDUCTION SYSTEM"/>
    <property type="match status" value="1"/>
</dbReference>
<evidence type="ECO:0000256" key="4">
    <source>
        <dbReference type="SAM" id="Phobius"/>
    </source>
</evidence>
<dbReference type="FunFam" id="3.30.70.270:FF:000001">
    <property type="entry name" value="Diguanylate cyclase domain protein"/>
    <property type="match status" value="1"/>
</dbReference>
<evidence type="ECO:0000256" key="3">
    <source>
        <dbReference type="ARBA" id="ARBA00034247"/>
    </source>
</evidence>
<dbReference type="EMBL" id="CP036200">
    <property type="protein sequence ID" value="QBF82926.1"/>
    <property type="molecule type" value="Genomic_DNA"/>
</dbReference>
<evidence type="ECO:0000256" key="2">
    <source>
        <dbReference type="ARBA" id="ARBA00012528"/>
    </source>
</evidence>
<dbReference type="AlphaFoldDB" id="A0A411PH47"/>
<dbReference type="PANTHER" id="PTHR45138:SF9">
    <property type="entry name" value="DIGUANYLATE CYCLASE DGCM-RELATED"/>
    <property type="match status" value="1"/>
</dbReference>
<dbReference type="RefSeq" id="WP_130599541.1">
    <property type="nucleotide sequence ID" value="NZ_CP036200.1"/>
</dbReference>
<proteinExistence type="predicted"/>
<dbReference type="OrthoDB" id="9813903at2"/>
<dbReference type="KEGG" id="smai:EXU30_09635"/>
<comment type="catalytic activity">
    <reaction evidence="3">
        <text>2 GTP = 3',3'-c-di-GMP + 2 diphosphate</text>
        <dbReference type="Rhea" id="RHEA:24898"/>
        <dbReference type="ChEBI" id="CHEBI:33019"/>
        <dbReference type="ChEBI" id="CHEBI:37565"/>
        <dbReference type="ChEBI" id="CHEBI:58805"/>
        <dbReference type="EC" id="2.7.7.65"/>
    </reaction>
</comment>
<keyword evidence="7" id="KW-1185">Reference proteome</keyword>
<dbReference type="InterPro" id="IPR029787">
    <property type="entry name" value="Nucleotide_cyclase"/>
</dbReference>